<dbReference type="GO" id="GO:0006508">
    <property type="term" value="P:proteolysis"/>
    <property type="evidence" value="ECO:0007669"/>
    <property type="project" value="InterPro"/>
</dbReference>
<dbReference type="GO" id="GO:0004185">
    <property type="term" value="F:serine-type carboxypeptidase activity"/>
    <property type="evidence" value="ECO:0007669"/>
    <property type="project" value="InterPro"/>
</dbReference>
<feature type="non-terminal residue" evidence="3">
    <location>
        <position position="1"/>
    </location>
</feature>
<dbReference type="EMBL" id="BARW01015301">
    <property type="protein sequence ID" value="GAI93166.1"/>
    <property type="molecule type" value="Genomic_DNA"/>
</dbReference>
<protein>
    <recommendedName>
        <fullName evidence="4">D-alanyl-D-alanine carboxypeptidase/D-alanyl-D-alanine-endopeptidase</fullName>
    </recommendedName>
</protein>
<dbReference type="Pfam" id="PF02113">
    <property type="entry name" value="Peptidase_S13"/>
    <property type="match status" value="1"/>
</dbReference>
<dbReference type="PRINTS" id="PR00922">
    <property type="entry name" value="DADACBPTASE3"/>
</dbReference>
<dbReference type="GO" id="GO:0000270">
    <property type="term" value="P:peptidoglycan metabolic process"/>
    <property type="evidence" value="ECO:0007669"/>
    <property type="project" value="TreeGrafter"/>
</dbReference>
<dbReference type="SUPFAM" id="SSF56601">
    <property type="entry name" value="beta-lactamase/transpeptidase-like"/>
    <property type="match status" value="1"/>
</dbReference>
<organism evidence="3">
    <name type="scientific">marine sediment metagenome</name>
    <dbReference type="NCBI Taxonomy" id="412755"/>
    <lineage>
        <taxon>unclassified sequences</taxon>
        <taxon>metagenomes</taxon>
        <taxon>ecological metagenomes</taxon>
    </lineage>
</organism>
<evidence type="ECO:0000313" key="3">
    <source>
        <dbReference type="EMBL" id="GAI93166.1"/>
    </source>
</evidence>
<dbReference type="AlphaFoldDB" id="X1TP69"/>
<name>X1TP69_9ZZZZ</name>
<evidence type="ECO:0008006" key="4">
    <source>
        <dbReference type="Google" id="ProtNLM"/>
    </source>
</evidence>
<proteinExistence type="inferred from homology"/>
<keyword evidence="2" id="KW-0378">Hydrolase</keyword>
<gene>
    <name evidence="3" type="ORF">S12H4_26889</name>
</gene>
<dbReference type="PANTHER" id="PTHR30023:SF0">
    <property type="entry name" value="PENICILLIN-SENSITIVE CARBOXYPEPTIDASE A"/>
    <property type="match status" value="1"/>
</dbReference>
<evidence type="ECO:0000256" key="1">
    <source>
        <dbReference type="ARBA" id="ARBA00006096"/>
    </source>
</evidence>
<reference evidence="3" key="1">
    <citation type="journal article" date="2014" name="Front. Microbiol.">
        <title>High frequency of phylogenetically diverse reductive dehalogenase-homologous genes in deep subseafloor sedimentary metagenomes.</title>
        <authorList>
            <person name="Kawai M."/>
            <person name="Futagami T."/>
            <person name="Toyoda A."/>
            <person name="Takaki Y."/>
            <person name="Nishi S."/>
            <person name="Hori S."/>
            <person name="Arai W."/>
            <person name="Tsubouchi T."/>
            <person name="Morono Y."/>
            <person name="Uchiyama I."/>
            <person name="Ito T."/>
            <person name="Fujiyama A."/>
            <person name="Inagaki F."/>
            <person name="Takami H."/>
        </authorList>
    </citation>
    <scope>NUCLEOTIDE SEQUENCE</scope>
    <source>
        <strain evidence="3">Expedition CK06-06</strain>
    </source>
</reference>
<dbReference type="Gene3D" id="3.40.710.10">
    <property type="entry name" value="DD-peptidase/beta-lactamase superfamily"/>
    <property type="match status" value="1"/>
</dbReference>
<sequence length="159" mass="17842">FIAEHILKTIGAEAVDLPGTAEKGIKAIEAFMKEKGITKEDFIQRDGSGLSRYNLISPRQITSLLFYLYHRFEYAPELLTVLPTGGVDGTLRNRMREEGIIRKVRAKTGTMSNVSTLSGYCVTNSGKVLIFSIMMKDYIASPSYVRDLQDKIIKTLIKF</sequence>
<comment type="caution">
    <text evidence="3">The sequence shown here is derived from an EMBL/GenBank/DDBJ whole genome shotgun (WGS) entry which is preliminary data.</text>
</comment>
<dbReference type="PANTHER" id="PTHR30023">
    <property type="entry name" value="D-ALANYL-D-ALANINE CARBOXYPEPTIDASE"/>
    <property type="match status" value="1"/>
</dbReference>
<comment type="similarity">
    <text evidence="1">Belongs to the peptidase S13 family.</text>
</comment>
<dbReference type="InterPro" id="IPR000667">
    <property type="entry name" value="Peptidase_S13"/>
</dbReference>
<evidence type="ECO:0000256" key="2">
    <source>
        <dbReference type="ARBA" id="ARBA00022801"/>
    </source>
</evidence>
<dbReference type="InterPro" id="IPR012338">
    <property type="entry name" value="Beta-lactam/transpept-like"/>
</dbReference>
<accession>X1TP69</accession>